<dbReference type="EMBL" id="UINC01022256">
    <property type="protein sequence ID" value="SVA91497.1"/>
    <property type="molecule type" value="Genomic_DNA"/>
</dbReference>
<reference evidence="1" key="1">
    <citation type="submission" date="2018-05" db="EMBL/GenBank/DDBJ databases">
        <authorList>
            <person name="Lanie J.A."/>
            <person name="Ng W.-L."/>
            <person name="Kazmierczak K.M."/>
            <person name="Andrzejewski T.M."/>
            <person name="Davidsen T.M."/>
            <person name="Wayne K.J."/>
            <person name="Tettelin H."/>
            <person name="Glass J.I."/>
            <person name="Rusch D."/>
            <person name="Podicherti R."/>
            <person name="Tsui H.-C.T."/>
            <person name="Winkler M.E."/>
        </authorList>
    </citation>
    <scope>NUCLEOTIDE SEQUENCE</scope>
</reference>
<gene>
    <name evidence="1" type="ORF">METZ01_LOCUS144351</name>
</gene>
<accession>A0A381ZRT2</accession>
<name>A0A381ZRT2_9ZZZZ</name>
<sequence>MEGMHLTRINVLRNTLTGLTLLIVIVNASADQGIGFVAGPTYGYGLGYNRYLNNGYGWQISGFPYVEEGNRNLNLGLTVFKTLHEGKSGRPFISLGASIHHQYEEWEEMPYWEGVPIPDSEPSQRLIKNIEETSILAVGPGVGLEWKFFENFTCSIGVPMAIFFESHKNRFEGRQNEDEFKFAIRPYPNVALMYRW</sequence>
<dbReference type="AlphaFoldDB" id="A0A381ZRT2"/>
<proteinExistence type="predicted"/>
<evidence type="ECO:0008006" key="2">
    <source>
        <dbReference type="Google" id="ProtNLM"/>
    </source>
</evidence>
<protein>
    <recommendedName>
        <fullName evidence="2">Outer membrane protein beta-barrel domain-containing protein</fullName>
    </recommendedName>
</protein>
<evidence type="ECO:0000313" key="1">
    <source>
        <dbReference type="EMBL" id="SVA91497.1"/>
    </source>
</evidence>
<organism evidence="1">
    <name type="scientific">marine metagenome</name>
    <dbReference type="NCBI Taxonomy" id="408172"/>
    <lineage>
        <taxon>unclassified sequences</taxon>
        <taxon>metagenomes</taxon>
        <taxon>ecological metagenomes</taxon>
    </lineage>
</organism>